<name>A0A2T0AYX6_9FIRM</name>
<reference evidence="2 3" key="1">
    <citation type="submission" date="2018-03" db="EMBL/GenBank/DDBJ databases">
        <title>Genome sequence of Moorella humiferrea DSM 23265.</title>
        <authorList>
            <person name="Poehlein A."/>
            <person name="Daniel R."/>
        </authorList>
    </citation>
    <scope>NUCLEOTIDE SEQUENCE [LARGE SCALE GENOMIC DNA]</scope>
    <source>
        <strain evidence="2 3">DSM 23265</strain>
    </source>
</reference>
<evidence type="ECO:0000313" key="2">
    <source>
        <dbReference type="EMBL" id="PRR76207.1"/>
    </source>
</evidence>
<dbReference type="EMBL" id="PVXM01000001">
    <property type="protein sequence ID" value="PRR76207.1"/>
    <property type="molecule type" value="Genomic_DNA"/>
</dbReference>
<evidence type="ECO:0000313" key="3">
    <source>
        <dbReference type="Proteomes" id="UP000238415"/>
    </source>
</evidence>
<evidence type="ECO:0000256" key="1">
    <source>
        <dbReference type="SAM" id="MobiDB-lite"/>
    </source>
</evidence>
<protein>
    <submittedName>
        <fullName evidence="2">Uncharacterized protein</fullName>
    </submittedName>
</protein>
<dbReference type="RefSeq" id="WP_170066091.1">
    <property type="nucleotide sequence ID" value="NZ_CP136418.1"/>
</dbReference>
<dbReference type="Proteomes" id="UP000238415">
    <property type="component" value="Unassembled WGS sequence"/>
</dbReference>
<proteinExistence type="predicted"/>
<organism evidence="2 3">
    <name type="scientific">Neomoorella humiferrea</name>
    <dbReference type="NCBI Taxonomy" id="676965"/>
    <lineage>
        <taxon>Bacteria</taxon>
        <taxon>Bacillati</taxon>
        <taxon>Bacillota</taxon>
        <taxon>Clostridia</taxon>
        <taxon>Neomoorellales</taxon>
        <taxon>Neomoorellaceae</taxon>
        <taxon>Neomoorella</taxon>
    </lineage>
</organism>
<feature type="region of interest" description="Disordered" evidence="1">
    <location>
        <begin position="1"/>
        <end position="25"/>
    </location>
</feature>
<keyword evidence="3" id="KW-1185">Reference proteome</keyword>
<comment type="caution">
    <text evidence="2">The sequence shown here is derived from an EMBL/GenBank/DDBJ whole genome shotgun (WGS) entry which is preliminary data.</text>
</comment>
<sequence>MDKEREIDAKRRLAEDKAEEEEQKREQFVRDIMRSREGIAAEREKFLHDLKTGSIKKL</sequence>
<accession>A0A2T0AYX6</accession>
<dbReference type="AlphaFoldDB" id="A0A2T0AYX6"/>
<gene>
    <name evidence="2" type="ORF">MOHU_00510</name>
</gene>